<dbReference type="InterPro" id="IPR036890">
    <property type="entry name" value="HATPase_C_sf"/>
</dbReference>
<dbReference type="RefSeq" id="WP_229111997.1">
    <property type="nucleotide sequence ID" value="NZ_CP064788.1"/>
</dbReference>
<evidence type="ECO:0000256" key="5">
    <source>
        <dbReference type="ARBA" id="ARBA00022777"/>
    </source>
</evidence>
<dbReference type="Pfam" id="PF02518">
    <property type="entry name" value="HATPase_c"/>
    <property type="match status" value="1"/>
</dbReference>
<gene>
    <name evidence="8" type="ORF">HSR122_1381</name>
</gene>
<feature type="domain" description="Histidine kinase" evidence="7">
    <location>
        <begin position="119"/>
        <end position="317"/>
    </location>
</feature>
<dbReference type="PANTHER" id="PTHR43711">
    <property type="entry name" value="TWO-COMPONENT HISTIDINE KINASE"/>
    <property type="match status" value="1"/>
</dbReference>
<dbReference type="PROSITE" id="PS50109">
    <property type="entry name" value="HIS_KIN"/>
    <property type="match status" value="1"/>
</dbReference>
<sequence>MALDTAAIPIDAYPDPIVTYTVEDGTAVITAVNDAFSDALGPPPETLQSVFERFGQPAFDEPYERLRQGGPIRVSLDSADDPAYVVREVQEGDGSGCLVFVRLPARDTEAVSLDHVASIVSHDLRNPIDVAKAHLRAAEETGEQEHFDAVADAHDRMEHIVRDVLTLARGDDVIDASEEISIASVAEDAWRSVETRQASIAIADSLPTARADRDRARRVFENLFRNAIQHGSDGNDPPLEIRVGSLGDGFYVSDSGAGIPPDDRDAVFEAGYTTADRGTGLGLAIVRRIVDAHGWQLALTESRNGGARFEIRLSGTER</sequence>
<dbReference type="CDD" id="cd00075">
    <property type="entry name" value="HATPase"/>
    <property type="match status" value="1"/>
</dbReference>
<dbReference type="InterPro" id="IPR003594">
    <property type="entry name" value="HATPase_dom"/>
</dbReference>
<dbReference type="InterPro" id="IPR003661">
    <property type="entry name" value="HisK_dim/P_dom"/>
</dbReference>
<reference evidence="8 9" key="1">
    <citation type="submission" date="2020-11" db="EMBL/GenBank/DDBJ databases">
        <title>Carbohydrate-dependent, anaerobic sulfur respiration: A novel catabolism in halophilic archaea.</title>
        <authorList>
            <person name="Sorokin D.Y."/>
            <person name="Messina E."/>
            <person name="Smedile F."/>
            <person name="La Cono V."/>
            <person name="Hallsworth J.E."/>
            <person name="Yakimov M.M."/>
        </authorList>
    </citation>
    <scope>NUCLEOTIDE SEQUENCE [LARGE SCALE GENOMIC DNA]</scope>
    <source>
        <strain evidence="8 9">HSR12-2</strain>
    </source>
</reference>
<comment type="catalytic activity">
    <reaction evidence="1">
        <text>ATP + protein L-histidine = ADP + protein N-phospho-L-histidine.</text>
        <dbReference type="EC" id="2.7.13.3"/>
    </reaction>
</comment>
<keyword evidence="9" id="KW-1185">Reference proteome</keyword>
<dbReference type="KEGG" id="hds:HSR122_1381"/>
<dbReference type="EMBL" id="CP064788">
    <property type="protein sequence ID" value="QSG08777.1"/>
    <property type="molecule type" value="Genomic_DNA"/>
</dbReference>
<dbReference type="Pfam" id="PF00512">
    <property type="entry name" value="HisKA"/>
    <property type="match status" value="1"/>
</dbReference>
<organism evidence="8 9">
    <name type="scientific">Halapricum desulfuricans</name>
    <dbReference type="NCBI Taxonomy" id="2841257"/>
    <lineage>
        <taxon>Archaea</taxon>
        <taxon>Methanobacteriati</taxon>
        <taxon>Methanobacteriota</taxon>
        <taxon>Stenosarchaea group</taxon>
        <taxon>Halobacteria</taxon>
        <taxon>Halobacteriales</taxon>
        <taxon>Haloarculaceae</taxon>
        <taxon>Halapricum</taxon>
    </lineage>
</organism>
<name>A0A897N7U5_9EURY</name>
<protein>
    <recommendedName>
        <fullName evidence="2">histidine kinase</fullName>
        <ecNumber evidence="2">2.7.13.3</ecNumber>
    </recommendedName>
</protein>
<dbReference type="Proteomes" id="UP000662973">
    <property type="component" value="Chromosome"/>
</dbReference>
<accession>A0A897N7U5</accession>
<keyword evidence="5 8" id="KW-0418">Kinase</keyword>
<keyword evidence="4" id="KW-0808">Transferase</keyword>
<dbReference type="SUPFAM" id="SSF55874">
    <property type="entry name" value="ATPase domain of HSP90 chaperone/DNA topoisomerase II/histidine kinase"/>
    <property type="match status" value="1"/>
</dbReference>
<dbReference type="PRINTS" id="PR00344">
    <property type="entry name" value="BCTRLSENSOR"/>
</dbReference>
<keyword evidence="3" id="KW-0597">Phosphoprotein</keyword>
<dbReference type="InterPro" id="IPR050736">
    <property type="entry name" value="Sensor_HK_Regulatory"/>
</dbReference>
<proteinExistence type="predicted"/>
<evidence type="ECO:0000256" key="1">
    <source>
        <dbReference type="ARBA" id="ARBA00000085"/>
    </source>
</evidence>
<evidence type="ECO:0000256" key="6">
    <source>
        <dbReference type="ARBA" id="ARBA00023012"/>
    </source>
</evidence>
<dbReference type="InterPro" id="IPR005467">
    <property type="entry name" value="His_kinase_dom"/>
</dbReference>
<dbReference type="InterPro" id="IPR036097">
    <property type="entry name" value="HisK_dim/P_sf"/>
</dbReference>
<keyword evidence="6" id="KW-0902">Two-component regulatory system</keyword>
<dbReference type="AlphaFoldDB" id="A0A897N7U5"/>
<dbReference type="SMART" id="SM00388">
    <property type="entry name" value="HisKA"/>
    <property type="match status" value="1"/>
</dbReference>
<evidence type="ECO:0000256" key="3">
    <source>
        <dbReference type="ARBA" id="ARBA00022553"/>
    </source>
</evidence>
<dbReference type="Gene3D" id="1.10.287.130">
    <property type="match status" value="1"/>
</dbReference>
<dbReference type="PANTHER" id="PTHR43711:SF1">
    <property type="entry name" value="HISTIDINE KINASE 1"/>
    <property type="match status" value="1"/>
</dbReference>
<dbReference type="Gene3D" id="3.30.565.10">
    <property type="entry name" value="Histidine kinase-like ATPase, C-terminal domain"/>
    <property type="match status" value="1"/>
</dbReference>
<dbReference type="CDD" id="cd00082">
    <property type="entry name" value="HisKA"/>
    <property type="match status" value="1"/>
</dbReference>
<evidence type="ECO:0000313" key="8">
    <source>
        <dbReference type="EMBL" id="QSG08777.1"/>
    </source>
</evidence>
<evidence type="ECO:0000256" key="2">
    <source>
        <dbReference type="ARBA" id="ARBA00012438"/>
    </source>
</evidence>
<dbReference type="GeneID" id="68852015"/>
<dbReference type="EC" id="2.7.13.3" evidence="2"/>
<dbReference type="InterPro" id="IPR004358">
    <property type="entry name" value="Sig_transdc_His_kin-like_C"/>
</dbReference>
<dbReference type="GO" id="GO:0000155">
    <property type="term" value="F:phosphorelay sensor kinase activity"/>
    <property type="evidence" value="ECO:0007669"/>
    <property type="project" value="InterPro"/>
</dbReference>
<evidence type="ECO:0000256" key="4">
    <source>
        <dbReference type="ARBA" id="ARBA00022679"/>
    </source>
</evidence>
<evidence type="ECO:0000313" key="9">
    <source>
        <dbReference type="Proteomes" id="UP000662973"/>
    </source>
</evidence>
<evidence type="ECO:0000259" key="7">
    <source>
        <dbReference type="PROSITE" id="PS50109"/>
    </source>
</evidence>
<dbReference type="SUPFAM" id="SSF47384">
    <property type="entry name" value="Homodimeric domain of signal transducing histidine kinase"/>
    <property type="match status" value="1"/>
</dbReference>
<dbReference type="SMART" id="SM00387">
    <property type="entry name" value="HATPase_c"/>
    <property type="match status" value="1"/>
</dbReference>